<organism evidence="1 2">
    <name type="scientific">Hominisplanchenecus murintestinalis</name>
    <dbReference type="NCBI Taxonomy" id="2941517"/>
    <lineage>
        <taxon>Bacteria</taxon>
        <taxon>Bacillati</taxon>
        <taxon>Bacillota</taxon>
        <taxon>Clostridia</taxon>
        <taxon>Lachnospirales</taxon>
        <taxon>Lachnospiraceae</taxon>
        <taxon>Hominisplanchenecus</taxon>
    </lineage>
</organism>
<comment type="caution">
    <text evidence="1">The sequence shown here is derived from an EMBL/GenBank/DDBJ whole genome shotgun (WGS) entry which is preliminary data.</text>
</comment>
<accession>A0AC61R0B0</accession>
<sequence>METCRRVKIAVRRHVMYKRRERPYQKIKNDTRTLVLAGDQKSIIILNETAFVIWETCDGLNLRELVKKILELYKLPEEEYQATIENDCQNILTYLAENGLIKEYH</sequence>
<name>A0AC61R0B0_9FIRM</name>
<proteinExistence type="predicted"/>
<reference evidence="1" key="1">
    <citation type="submission" date="2019-04" db="EMBL/GenBank/DDBJ databases">
        <title>Microbes associate with the intestines of laboratory mice.</title>
        <authorList>
            <person name="Navarre W."/>
            <person name="Wong E."/>
            <person name="Huang K."/>
            <person name="Tropini C."/>
            <person name="Ng K."/>
            <person name="Yu B."/>
        </authorList>
    </citation>
    <scope>NUCLEOTIDE SEQUENCE</scope>
    <source>
        <strain evidence="1">NM72_1-8</strain>
    </source>
</reference>
<keyword evidence="2" id="KW-1185">Reference proteome</keyword>
<dbReference type="EMBL" id="SRZB01000010">
    <property type="protein sequence ID" value="TGX99100.1"/>
    <property type="molecule type" value="Genomic_DNA"/>
</dbReference>
<protein>
    <submittedName>
        <fullName evidence="1">PqqD family protein</fullName>
    </submittedName>
</protein>
<evidence type="ECO:0000313" key="1">
    <source>
        <dbReference type="EMBL" id="TGX99100.1"/>
    </source>
</evidence>
<gene>
    <name evidence="1" type="ORF">E5357_06640</name>
</gene>
<dbReference type="Proteomes" id="UP000307720">
    <property type="component" value="Unassembled WGS sequence"/>
</dbReference>
<evidence type="ECO:0000313" key="2">
    <source>
        <dbReference type="Proteomes" id="UP000307720"/>
    </source>
</evidence>